<proteinExistence type="predicted"/>
<evidence type="ECO:0000313" key="2">
    <source>
        <dbReference type="Proteomes" id="UP000203112"/>
    </source>
</evidence>
<dbReference type="RefSeq" id="YP_008060315.1">
    <property type="nucleotide sequence ID" value="NC_021340.1"/>
</dbReference>
<evidence type="ECO:0000313" key="1">
    <source>
        <dbReference type="EMBL" id="AGM11173.1"/>
    </source>
</evidence>
<keyword evidence="2" id="KW-1185">Reference proteome</keyword>
<dbReference type="GeneID" id="16194283"/>
<dbReference type="EMBL" id="KC292024">
    <property type="protein sequence ID" value="AGM11173.1"/>
    <property type="molecule type" value="Genomic_DNA"/>
</dbReference>
<accession>R4TLY3</accession>
<organism evidence="1 2">
    <name type="scientific">Haloarcula hispanica tailed virus 2</name>
    <dbReference type="NCBI Taxonomy" id="1273751"/>
    <lineage>
        <taxon>Viruses</taxon>
        <taxon>Duplodnaviria</taxon>
        <taxon>Heunggongvirae</taxon>
        <taxon>Uroviricota</taxon>
        <taxon>Caudoviricetes</taxon>
        <taxon>Saparoviridae</taxon>
        <taxon>Halohivirus</taxon>
        <taxon>Halohivirus suolae</taxon>
        <taxon>Halohivirus HHTV2</taxon>
    </lineage>
</organism>
<gene>
    <name evidence="1" type="primary">6</name>
    <name evidence="1" type="ORF">HHTV2_6</name>
</gene>
<protein>
    <submittedName>
        <fullName evidence="1">Uncharacterized protein</fullName>
    </submittedName>
</protein>
<reference evidence="1 2" key="1">
    <citation type="submission" date="2012-12" db="EMBL/GenBank/DDBJ databases">
        <authorList>
            <person name="Sencilo A."/>
            <person name="Jacobs-Sera D."/>
            <person name="Russell D.A."/>
            <person name="Ko C."/>
            <person name="Atanasova N."/>
            <person name="Osterlund E."/>
            <person name="Oksanen H.M."/>
            <person name="Bamford D.H."/>
            <person name="Hatfull G.F."/>
            <person name="Roine E."/>
            <person name="Hendrix R.W."/>
        </authorList>
    </citation>
    <scope>NUCLEOTIDE SEQUENCE [LARGE SCALE GENOMIC DNA]</scope>
</reference>
<dbReference type="KEGG" id="vg:16194283"/>
<sequence>MTLYTDEDPAESSAMCISTEDGGESLCGQYNCHNEITKEHVESVWALFRDDRIHTGCDCREELMDLLGIEDEDELDTRLRRRRARRVLRERQEAHR</sequence>
<dbReference type="Proteomes" id="UP000203112">
    <property type="component" value="Segment"/>
</dbReference>
<name>R4TLY3_9CAUD</name>